<keyword evidence="2" id="KW-0342">GTP-binding</keyword>
<evidence type="ECO:0000313" key="3">
    <source>
        <dbReference type="Proteomes" id="UP000095280"/>
    </source>
</evidence>
<reference evidence="4" key="1">
    <citation type="submission" date="2016-11" db="UniProtKB">
        <authorList>
            <consortium name="WormBaseParasite"/>
        </authorList>
    </citation>
    <scope>IDENTIFICATION</scope>
</reference>
<keyword evidence="3" id="KW-1185">Reference proteome</keyword>
<dbReference type="Gene3D" id="3.40.50.300">
    <property type="entry name" value="P-loop containing nucleotide triphosphate hydrolases"/>
    <property type="match status" value="1"/>
</dbReference>
<dbReference type="AlphaFoldDB" id="A0A1I8HKF5"/>
<evidence type="ECO:0000256" key="1">
    <source>
        <dbReference type="ARBA" id="ARBA00022741"/>
    </source>
</evidence>
<dbReference type="PRINTS" id="PR00449">
    <property type="entry name" value="RASTRNSFRMNG"/>
</dbReference>
<dbReference type="SUPFAM" id="SSF52540">
    <property type="entry name" value="P-loop containing nucleoside triphosphate hydrolases"/>
    <property type="match status" value="1"/>
</dbReference>
<dbReference type="InterPro" id="IPR001806">
    <property type="entry name" value="Small_GTPase"/>
</dbReference>
<dbReference type="PANTHER" id="PTHR24072">
    <property type="entry name" value="RHO FAMILY GTPASE"/>
    <property type="match status" value="1"/>
</dbReference>
<evidence type="ECO:0000313" key="4">
    <source>
        <dbReference type="WBParaSite" id="maker-uti_cns_0006552-snap-gene-0.2-mRNA-1"/>
    </source>
</evidence>
<dbReference type="GO" id="GO:0003924">
    <property type="term" value="F:GTPase activity"/>
    <property type="evidence" value="ECO:0007669"/>
    <property type="project" value="InterPro"/>
</dbReference>
<sequence length="146" mass="16117">KLRATDCTAKCVVVGDFEADKCRLLQAAAGDRSHCHNGNDFCPGVFENRTVDVDIGLSEDGPVSLSLWDTTGLENYDRLMALIYPETDVFIICFSLTSPQGWRRVLEKWHSELRQNCPDAAIVLVGTNLEQRNSAMTSSLASSSMM</sequence>
<dbReference type="InterPro" id="IPR027417">
    <property type="entry name" value="P-loop_NTPase"/>
</dbReference>
<proteinExistence type="predicted"/>
<dbReference type="WBParaSite" id="maker-uti_cns_0006552-snap-gene-0.2-mRNA-1">
    <property type="protein sequence ID" value="maker-uti_cns_0006552-snap-gene-0.2-mRNA-1"/>
    <property type="gene ID" value="maker-uti_cns_0006552-snap-gene-0.2"/>
</dbReference>
<protein>
    <submittedName>
        <fullName evidence="4">Rho-related GTP-binding protein RhoU</fullName>
    </submittedName>
</protein>
<dbReference type="Proteomes" id="UP000095280">
    <property type="component" value="Unplaced"/>
</dbReference>
<dbReference type="GO" id="GO:0007264">
    <property type="term" value="P:small GTPase-mediated signal transduction"/>
    <property type="evidence" value="ECO:0007669"/>
    <property type="project" value="InterPro"/>
</dbReference>
<organism evidence="3 4">
    <name type="scientific">Macrostomum lignano</name>
    <dbReference type="NCBI Taxonomy" id="282301"/>
    <lineage>
        <taxon>Eukaryota</taxon>
        <taxon>Metazoa</taxon>
        <taxon>Spiralia</taxon>
        <taxon>Lophotrochozoa</taxon>
        <taxon>Platyhelminthes</taxon>
        <taxon>Rhabditophora</taxon>
        <taxon>Macrostomorpha</taxon>
        <taxon>Macrostomida</taxon>
        <taxon>Macrostomidae</taxon>
        <taxon>Macrostomum</taxon>
    </lineage>
</organism>
<name>A0A1I8HKF5_9PLAT</name>
<accession>A0A1I8HKF5</accession>
<evidence type="ECO:0000256" key="2">
    <source>
        <dbReference type="ARBA" id="ARBA00023134"/>
    </source>
</evidence>
<dbReference type="GO" id="GO:0005525">
    <property type="term" value="F:GTP binding"/>
    <property type="evidence" value="ECO:0007669"/>
    <property type="project" value="UniProtKB-KW"/>
</dbReference>
<dbReference type="SMART" id="SM00174">
    <property type="entry name" value="RHO"/>
    <property type="match status" value="1"/>
</dbReference>
<dbReference type="Pfam" id="PF00071">
    <property type="entry name" value="Ras"/>
    <property type="match status" value="1"/>
</dbReference>
<dbReference type="PROSITE" id="PS51420">
    <property type="entry name" value="RHO"/>
    <property type="match status" value="1"/>
</dbReference>
<dbReference type="InterPro" id="IPR003578">
    <property type="entry name" value="Small_GTPase_Rho"/>
</dbReference>
<keyword evidence="1" id="KW-0547">Nucleotide-binding</keyword>